<feature type="chain" id="PRO_5035312926" evidence="2">
    <location>
        <begin position="20"/>
        <end position="265"/>
    </location>
</feature>
<evidence type="ECO:0000313" key="3">
    <source>
        <dbReference type="EMBL" id="CAH0102470.1"/>
    </source>
</evidence>
<protein>
    <submittedName>
        <fullName evidence="3">Uncharacterized protein</fullName>
    </submittedName>
</protein>
<gene>
    <name evidence="3" type="ORF">DGAL_LOCUS4879</name>
</gene>
<evidence type="ECO:0000256" key="2">
    <source>
        <dbReference type="SAM" id="SignalP"/>
    </source>
</evidence>
<evidence type="ECO:0000313" key="4">
    <source>
        <dbReference type="Proteomes" id="UP000789390"/>
    </source>
</evidence>
<organism evidence="3 4">
    <name type="scientific">Daphnia galeata</name>
    <dbReference type="NCBI Taxonomy" id="27404"/>
    <lineage>
        <taxon>Eukaryota</taxon>
        <taxon>Metazoa</taxon>
        <taxon>Ecdysozoa</taxon>
        <taxon>Arthropoda</taxon>
        <taxon>Crustacea</taxon>
        <taxon>Branchiopoda</taxon>
        <taxon>Diplostraca</taxon>
        <taxon>Cladocera</taxon>
        <taxon>Anomopoda</taxon>
        <taxon>Daphniidae</taxon>
        <taxon>Daphnia</taxon>
    </lineage>
</organism>
<proteinExistence type="predicted"/>
<dbReference type="Proteomes" id="UP000789390">
    <property type="component" value="Unassembled WGS sequence"/>
</dbReference>
<evidence type="ECO:0000256" key="1">
    <source>
        <dbReference type="SAM" id="MobiDB-lite"/>
    </source>
</evidence>
<name>A0A8J2RGG5_9CRUS</name>
<sequence length="265" mass="30127">MNLLVLLLPLVVFVIKVKAAPFYPQTPANTYLMDYSYPVPVDYYRNAAHEYRSASLLSAMSSTLTNQFQAIAGWQLSKMRKKWIKVICFFTPKPPKTSGNPQQKKCKKTINLPFPALRENSQQFDLLKDWEDWEEEEDDPEMFIPVVAYRNDPASDPAEAIPSYKSPAVIPDDETNPTSVGNTDDDVVEEKSAAILTSLANSQMAVTIWKWNLLLCLVNPSCPNVILPPIKKKPAKNRSDYYPSSPANLEMLRALNQYVNFPNWY</sequence>
<feature type="region of interest" description="Disordered" evidence="1">
    <location>
        <begin position="161"/>
        <end position="184"/>
    </location>
</feature>
<dbReference type="AlphaFoldDB" id="A0A8J2RGG5"/>
<keyword evidence="4" id="KW-1185">Reference proteome</keyword>
<feature type="signal peptide" evidence="2">
    <location>
        <begin position="1"/>
        <end position="19"/>
    </location>
</feature>
<accession>A0A8J2RGG5</accession>
<comment type="caution">
    <text evidence="3">The sequence shown here is derived from an EMBL/GenBank/DDBJ whole genome shotgun (WGS) entry which is preliminary data.</text>
</comment>
<reference evidence="3" key="1">
    <citation type="submission" date="2021-11" db="EMBL/GenBank/DDBJ databases">
        <authorList>
            <person name="Schell T."/>
        </authorList>
    </citation>
    <scope>NUCLEOTIDE SEQUENCE</scope>
    <source>
        <strain evidence="3">M5</strain>
    </source>
</reference>
<keyword evidence="2" id="KW-0732">Signal</keyword>
<dbReference type="EMBL" id="CAKKLH010000083">
    <property type="protein sequence ID" value="CAH0102470.1"/>
    <property type="molecule type" value="Genomic_DNA"/>
</dbReference>